<dbReference type="EMBL" id="CP049863">
    <property type="protein sequence ID" value="QIK64303.1"/>
    <property type="molecule type" value="Genomic_DNA"/>
</dbReference>
<accession>A0A6G7XID5</accession>
<evidence type="ECO:0000313" key="1">
    <source>
        <dbReference type="EMBL" id="QIK64303.1"/>
    </source>
</evidence>
<reference evidence="1 2" key="1">
    <citation type="submission" date="2020-03" db="EMBL/GenBank/DDBJ databases">
        <title>Leucobacter sp. nov., isolated from beetles.</title>
        <authorList>
            <person name="Hyun D.-W."/>
            <person name="Bae J.-W."/>
        </authorList>
    </citation>
    <scope>NUCLEOTIDE SEQUENCE [LARGE SCALE GENOMIC DNA]</scope>
    <source>
        <strain evidence="1 2">HDW9C</strain>
    </source>
</reference>
<evidence type="ECO:0000313" key="2">
    <source>
        <dbReference type="Proteomes" id="UP000502677"/>
    </source>
</evidence>
<keyword evidence="2" id="KW-1185">Reference proteome</keyword>
<dbReference type="KEGG" id="lvi:G7068_14655"/>
<proteinExistence type="predicted"/>
<dbReference type="AlphaFoldDB" id="A0A6G7XID5"/>
<dbReference type="Proteomes" id="UP000502677">
    <property type="component" value="Chromosome"/>
</dbReference>
<organism evidence="1 2">
    <name type="scientific">Leucobacter viscericola</name>
    <dbReference type="NCBI Taxonomy" id="2714935"/>
    <lineage>
        <taxon>Bacteria</taxon>
        <taxon>Bacillati</taxon>
        <taxon>Actinomycetota</taxon>
        <taxon>Actinomycetes</taxon>
        <taxon>Micrococcales</taxon>
        <taxon>Microbacteriaceae</taxon>
        <taxon>Leucobacter</taxon>
    </lineage>
</organism>
<protein>
    <submittedName>
        <fullName evidence="1">Uncharacterized protein</fullName>
    </submittedName>
</protein>
<gene>
    <name evidence="1" type="ORF">G7068_14655</name>
</gene>
<sequence length="230" mass="25237">MDTDERRFRNLPKAFASLLGLAVIGGVIAWGVPATAPLFPAAKLASCTVIDQKGNSGKRSLIPTMYTDCGSFQRAGTVSCTTNPAKEVRLGNYHTYDLIVRGPQIPILMVPKIMSAGLSKEQRVEIPAEPSVEGLTGLNSEYIRGLSSSKDREMKASEKLREQWSPEKLRAFDYEQPPYDPDCDASLFVMTSRGLMESWPARAEQLLQVPEGVTPRDPKLPCEGYQCSAP</sequence>
<name>A0A6G7XID5_9MICO</name>
<dbReference type="RefSeq" id="WP_166292636.1">
    <property type="nucleotide sequence ID" value="NZ_CP049863.1"/>
</dbReference>